<dbReference type="PANTHER" id="PTHR43390:SF8">
    <property type="entry name" value="SIGNAL PEPTIDASE I"/>
    <property type="match status" value="1"/>
</dbReference>
<evidence type="ECO:0000313" key="8">
    <source>
        <dbReference type="EMBL" id="XDK34121.1"/>
    </source>
</evidence>
<proteinExistence type="inferred from homology"/>
<dbReference type="Pfam" id="PF10502">
    <property type="entry name" value="Peptidase_S26"/>
    <property type="match status" value="1"/>
</dbReference>
<dbReference type="InterPro" id="IPR000223">
    <property type="entry name" value="Pept_S26A_signal_pept_1"/>
</dbReference>
<dbReference type="GO" id="GO:0005886">
    <property type="term" value="C:plasma membrane"/>
    <property type="evidence" value="ECO:0007669"/>
    <property type="project" value="UniProtKB-SubCell"/>
</dbReference>
<gene>
    <name evidence="8" type="primary">lepB</name>
    <name evidence="8" type="ORF">AB4Y30_07170</name>
</gene>
<feature type="domain" description="Peptidase S26" evidence="7">
    <location>
        <begin position="9"/>
        <end position="171"/>
    </location>
</feature>
<dbReference type="InterPro" id="IPR019533">
    <property type="entry name" value="Peptidase_S26"/>
</dbReference>
<evidence type="ECO:0000256" key="2">
    <source>
        <dbReference type="ARBA" id="ARBA00004401"/>
    </source>
</evidence>
<evidence type="ECO:0000256" key="4">
    <source>
        <dbReference type="ARBA" id="ARBA00022801"/>
    </source>
</evidence>
<accession>A0AB39HV97</accession>
<dbReference type="RefSeq" id="WP_368654798.1">
    <property type="nucleotide sequence ID" value="NZ_CP162599.1"/>
</dbReference>
<keyword evidence="6" id="KW-0645">Protease</keyword>
<dbReference type="GO" id="GO:0009003">
    <property type="term" value="F:signal peptidase activity"/>
    <property type="evidence" value="ECO:0007669"/>
    <property type="project" value="UniProtKB-EC"/>
</dbReference>
<feature type="active site" evidence="5">
    <location>
        <position position="39"/>
    </location>
</feature>
<dbReference type="PANTHER" id="PTHR43390">
    <property type="entry name" value="SIGNAL PEPTIDASE I"/>
    <property type="match status" value="1"/>
</dbReference>
<dbReference type="PROSITE" id="PS00760">
    <property type="entry name" value="SPASE_I_2"/>
    <property type="match status" value="1"/>
</dbReference>
<dbReference type="SUPFAM" id="SSF51306">
    <property type="entry name" value="LexA/Signal peptidase"/>
    <property type="match status" value="1"/>
</dbReference>
<comment type="similarity">
    <text evidence="6">Belongs to the peptidase S26 family.</text>
</comment>
<comment type="subcellular location">
    <subcellularLocation>
        <location evidence="2">Cell membrane</location>
        <topology evidence="2">Single-pass type II membrane protein</topology>
    </subcellularLocation>
    <subcellularLocation>
        <location evidence="6">Membrane</location>
        <topology evidence="6">Single-pass type II membrane protein</topology>
    </subcellularLocation>
</comment>
<dbReference type="PRINTS" id="PR00727">
    <property type="entry name" value="LEADERPTASE"/>
</dbReference>
<dbReference type="NCBIfam" id="TIGR02227">
    <property type="entry name" value="sigpep_I_bact"/>
    <property type="match status" value="1"/>
</dbReference>
<name>A0AB39HV97_9BACI</name>
<evidence type="ECO:0000256" key="5">
    <source>
        <dbReference type="PIRSR" id="PIRSR600223-1"/>
    </source>
</evidence>
<feature type="active site" evidence="5">
    <location>
        <position position="80"/>
    </location>
</feature>
<dbReference type="InterPro" id="IPR019757">
    <property type="entry name" value="Pept_S26A_signal_pept_1_Lys-AS"/>
</dbReference>
<protein>
    <recommendedName>
        <fullName evidence="3 6">Signal peptidase I</fullName>
        <ecNumber evidence="3 6">3.4.21.89</ecNumber>
    </recommendedName>
</protein>
<evidence type="ECO:0000259" key="7">
    <source>
        <dbReference type="Pfam" id="PF10502"/>
    </source>
</evidence>
<dbReference type="GO" id="GO:0006465">
    <property type="term" value="P:signal peptide processing"/>
    <property type="evidence" value="ECO:0007669"/>
    <property type="project" value="InterPro"/>
</dbReference>
<reference evidence="8" key="1">
    <citation type="submission" date="2024-07" db="EMBL/GenBank/DDBJ databases">
        <title>Halotolerant mesophilic bacterium Ornithinibacillus sp. 4-3, sp. nov., isolated from soil.</title>
        <authorList>
            <person name="Sidarenka A.V."/>
            <person name="Guliayeva D.E."/>
            <person name="Leanovich S.I."/>
            <person name="Hileuskaya K.S."/>
            <person name="Akhremchuk A.E."/>
            <person name="Sikolenko M.A."/>
            <person name="Valentovich L.N."/>
        </authorList>
    </citation>
    <scope>NUCLEOTIDE SEQUENCE</scope>
    <source>
        <strain evidence="8">4-3</strain>
    </source>
</reference>
<dbReference type="EC" id="3.4.21.89" evidence="3 6"/>
<organism evidence="8">
    <name type="scientific">Ornithinibacillus sp. 4-3</name>
    <dbReference type="NCBI Taxonomy" id="3231488"/>
    <lineage>
        <taxon>Bacteria</taxon>
        <taxon>Bacillati</taxon>
        <taxon>Bacillota</taxon>
        <taxon>Bacilli</taxon>
        <taxon>Bacillales</taxon>
        <taxon>Bacillaceae</taxon>
        <taxon>Ornithinibacillus</taxon>
    </lineage>
</organism>
<comment type="catalytic activity">
    <reaction evidence="1 6">
        <text>Cleavage of hydrophobic, N-terminal signal or leader sequences from secreted and periplasmic proteins.</text>
        <dbReference type="EC" id="3.4.21.89"/>
    </reaction>
</comment>
<evidence type="ECO:0000256" key="1">
    <source>
        <dbReference type="ARBA" id="ARBA00000677"/>
    </source>
</evidence>
<keyword evidence="4 6" id="KW-0378">Hydrolase</keyword>
<dbReference type="CDD" id="cd06530">
    <property type="entry name" value="S26_SPase_I"/>
    <property type="match status" value="1"/>
</dbReference>
<dbReference type="Gene3D" id="2.10.109.10">
    <property type="entry name" value="Umud Fragment, subunit A"/>
    <property type="match status" value="1"/>
</dbReference>
<dbReference type="InterPro" id="IPR036286">
    <property type="entry name" value="LexA/Signal_pep-like_sf"/>
</dbReference>
<evidence type="ECO:0000256" key="6">
    <source>
        <dbReference type="RuleBase" id="RU362042"/>
    </source>
</evidence>
<dbReference type="InterPro" id="IPR019758">
    <property type="entry name" value="Pept_S26A_signal_pept_1_CS"/>
</dbReference>
<dbReference type="EMBL" id="CP162599">
    <property type="protein sequence ID" value="XDK34121.1"/>
    <property type="molecule type" value="Genomic_DNA"/>
</dbReference>
<dbReference type="PROSITE" id="PS00761">
    <property type="entry name" value="SPASE_I_3"/>
    <property type="match status" value="1"/>
</dbReference>
<evidence type="ECO:0000256" key="3">
    <source>
        <dbReference type="ARBA" id="ARBA00013208"/>
    </source>
</evidence>
<sequence>MAKKKNGLFEWVKIILIAFALAFLVRTFVVSPIVVDGPSMQPTLEDRDHMIVNKLKYRFSDMERFDIVIFHATADKDFIKRVIALPGEHVAVSDNVLYIDGEPVEEPFIDKDNNWLHTEDFRLEELPGGYEKVPEDHVFVLGDNRNNSTDSRSLGVIPMDEIIGKTNVIYWPIKRMQIAN</sequence>
<dbReference type="GO" id="GO:0004252">
    <property type="term" value="F:serine-type endopeptidase activity"/>
    <property type="evidence" value="ECO:0007669"/>
    <property type="project" value="InterPro"/>
</dbReference>
<dbReference type="AlphaFoldDB" id="A0AB39HV97"/>